<evidence type="ECO:0000313" key="8">
    <source>
        <dbReference type="Proteomes" id="UP000245048"/>
    </source>
</evidence>
<dbReference type="SUPFAM" id="SSF81296">
    <property type="entry name" value="E set domains"/>
    <property type="match status" value="1"/>
</dbReference>
<dbReference type="GO" id="GO:0006825">
    <property type="term" value="P:copper ion transport"/>
    <property type="evidence" value="ECO:0007669"/>
    <property type="project" value="InterPro"/>
</dbReference>
<dbReference type="GO" id="GO:0005886">
    <property type="term" value="C:plasma membrane"/>
    <property type="evidence" value="ECO:0007669"/>
    <property type="project" value="TreeGrafter"/>
</dbReference>
<dbReference type="GO" id="GO:0030313">
    <property type="term" value="C:cell envelope"/>
    <property type="evidence" value="ECO:0007669"/>
    <property type="project" value="UniProtKB-SubCell"/>
</dbReference>
<accession>A0A2U1UYL7</accession>
<proteinExistence type="predicted"/>
<dbReference type="InterPro" id="IPR032694">
    <property type="entry name" value="CopC/D"/>
</dbReference>
<protein>
    <submittedName>
        <fullName evidence="7">Copper resistance protein CopC</fullName>
    </submittedName>
</protein>
<dbReference type="InterPro" id="IPR014755">
    <property type="entry name" value="Cu-Rt/internalin_Ig-like"/>
</dbReference>
<dbReference type="GO" id="GO:0005507">
    <property type="term" value="F:copper ion binding"/>
    <property type="evidence" value="ECO:0007669"/>
    <property type="project" value="InterPro"/>
</dbReference>
<dbReference type="AlphaFoldDB" id="A0A2U1UYL7"/>
<keyword evidence="3 5" id="KW-0732">Signal</keyword>
<dbReference type="InterPro" id="IPR014756">
    <property type="entry name" value="Ig_E-set"/>
</dbReference>
<dbReference type="Proteomes" id="UP000245048">
    <property type="component" value="Unassembled WGS sequence"/>
</dbReference>
<name>A0A2U1UYL7_9PROT</name>
<keyword evidence="4" id="KW-0186">Copper</keyword>
<gene>
    <name evidence="7" type="ORF">CR165_21520</name>
</gene>
<dbReference type="OrthoDB" id="9796814at2"/>
<dbReference type="RefSeq" id="WP_109518987.1">
    <property type="nucleotide sequence ID" value="NZ_PDOA01000025.1"/>
</dbReference>
<dbReference type="InterPro" id="IPR007348">
    <property type="entry name" value="CopC_dom"/>
</dbReference>
<dbReference type="PANTHER" id="PTHR34820:SF4">
    <property type="entry name" value="INNER MEMBRANE PROTEIN YEBZ"/>
    <property type="match status" value="1"/>
</dbReference>
<dbReference type="PANTHER" id="PTHR34820">
    <property type="entry name" value="INNER MEMBRANE PROTEIN YEBZ"/>
    <property type="match status" value="1"/>
</dbReference>
<reference evidence="8" key="1">
    <citation type="submission" date="2017-10" db="EMBL/GenBank/DDBJ databases">
        <authorList>
            <person name="Toshchakov S.V."/>
            <person name="Goeva M.A."/>
        </authorList>
    </citation>
    <scope>NUCLEOTIDE SEQUENCE [LARGE SCALE GENOMIC DNA]</scope>
    <source>
        <strain evidence="8">JR1/69-1-13</strain>
    </source>
</reference>
<evidence type="ECO:0000256" key="5">
    <source>
        <dbReference type="SAM" id="SignalP"/>
    </source>
</evidence>
<feature type="chain" id="PRO_5015712692" evidence="5">
    <location>
        <begin position="31"/>
        <end position="126"/>
    </location>
</feature>
<evidence type="ECO:0000313" key="7">
    <source>
        <dbReference type="EMBL" id="PWC26753.1"/>
    </source>
</evidence>
<dbReference type="Gene3D" id="2.60.40.1220">
    <property type="match status" value="1"/>
</dbReference>
<keyword evidence="8" id="KW-1185">Reference proteome</keyword>
<feature type="domain" description="CopC" evidence="6">
    <location>
        <begin position="29"/>
        <end position="122"/>
    </location>
</feature>
<evidence type="ECO:0000256" key="2">
    <source>
        <dbReference type="ARBA" id="ARBA00022723"/>
    </source>
</evidence>
<evidence type="ECO:0000256" key="4">
    <source>
        <dbReference type="ARBA" id="ARBA00023008"/>
    </source>
</evidence>
<evidence type="ECO:0000256" key="1">
    <source>
        <dbReference type="ARBA" id="ARBA00004196"/>
    </source>
</evidence>
<keyword evidence="2" id="KW-0479">Metal-binding</keyword>
<dbReference type="EMBL" id="PDOA01000025">
    <property type="protein sequence ID" value="PWC26753.1"/>
    <property type="molecule type" value="Genomic_DNA"/>
</dbReference>
<dbReference type="GO" id="GO:0046688">
    <property type="term" value="P:response to copper ion"/>
    <property type="evidence" value="ECO:0007669"/>
    <property type="project" value="InterPro"/>
</dbReference>
<comment type="caution">
    <text evidence="7">The sequence shown here is derived from an EMBL/GenBank/DDBJ whole genome shotgun (WGS) entry which is preliminary data.</text>
</comment>
<organism evidence="7 8">
    <name type="scientific">Teichococcus aestuarii</name>
    <dbReference type="NCBI Taxonomy" id="568898"/>
    <lineage>
        <taxon>Bacteria</taxon>
        <taxon>Pseudomonadati</taxon>
        <taxon>Pseudomonadota</taxon>
        <taxon>Alphaproteobacteria</taxon>
        <taxon>Acetobacterales</taxon>
        <taxon>Roseomonadaceae</taxon>
        <taxon>Roseomonas</taxon>
    </lineage>
</organism>
<dbReference type="Pfam" id="PF04234">
    <property type="entry name" value="CopC"/>
    <property type="match status" value="1"/>
</dbReference>
<comment type="subcellular location">
    <subcellularLocation>
        <location evidence="1">Cell envelope</location>
    </subcellularLocation>
</comment>
<sequence length="126" mass="13276">MFSRNAFIRRGVFAAAFAALLAPGAASAHAMLHSSDPADGATLNASPRALNLTFTEDCRVTAIRLLDDAGREHQVRREGGRAASSRATATVAAPLPPGAYRLEWRAMGDDGHVMSGAVRFAVNATR</sequence>
<evidence type="ECO:0000259" key="6">
    <source>
        <dbReference type="Pfam" id="PF04234"/>
    </source>
</evidence>
<feature type="signal peptide" evidence="5">
    <location>
        <begin position="1"/>
        <end position="30"/>
    </location>
</feature>
<evidence type="ECO:0000256" key="3">
    <source>
        <dbReference type="ARBA" id="ARBA00022729"/>
    </source>
</evidence>
<dbReference type="GO" id="GO:0042597">
    <property type="term" value="C:periplasmic space"/>
    <property type="evidence" value="ECO:0007669"/>
    <property type="project" value="InterPro"/>
</dbReference>